<name>A0A1I2AEM3_9BACT</name>
<evidence type="ECO:0000313" key="2">
    <source>
        <dbReference type="EMBL" id="SFE42455.1"/>
    </source>
</evidence>
<dbReference type="InterPro" id="IPR011335">
    <property type="entry name" value="Restrct_endonuc-II-like"/>
</dbReference>
<keyword evidence="3" id="KW-1185">Reference proteome</keyword>
<reference evidence="2 3" key="1">
    <citation type="submission" date="2016-10" db="EMBL/GenBank/DDBJ databases">
        <authorList>
            <person name="de Groot N.N."/>
        </authorList>
    </citation>
    <scope>NUCLEOTIDE SEQUENCE [LARGE SCALE GENOMIC DNA]</scope>
    <source>
        <strain>GEY</strain>
        <strain evidence="3">DSM 9560</strain>
    </source>
</reference>
<dbReference type="STRING" id="1003.SAMN04488541_1001144"/>
<accession>A0A1I2AEM3</accession>
<dbReference type="SUPFAM" id="SSF52980">
    <property type="entry name" value="Restriction endonuclease-like"/>
    <property type="match status" value="1"/>
</dbReference>
<dbReference type="PANTHER" id="PTHR34107">
    <property type="entry name" value="SLL0198 PROTEIN-RELATED"/>
    <property type="match status" value="1"/>
</dbReference>
<keyword evidence="2" id="KW-0378">Hydrolase</keyword>
<dbReference type="OrthoDB" id="9799703at2"/>
<dbReference type="Proteomes" id="UP000199513">
    <property type="component" value="Unassembled WGS sequence"/>
</dbReference>
<proteinExistence type="predicted"/>
<protein>
    <submittedName>
        <fullName evidence="2">Endonuclease, Uma2 family (Restriction endonuclease fold)</fullName>
    </submittedName>
</protein>
<dbReference type="InterPro" id="IPR012296">
    <property type="entry name" value="Nuclease_put_TT1808"/>
</dbReference>
<evidence type="ECO:0000259" key="1">
    <source>
        <dbReference type="Pfam" id="PF05685"/>
    </source>
</evidence>
<feature type="domain" description="Putative restriction endonuclease" evidence="1">
    <location>
        <begin position="16"/>
        <end position="186"/>
    </location>
</feature>
<organism evidence="2 3">
    <name type="scientific">Thermoflexibacter ruber</name>
    <dbReference type="NCBI Taxonomy" id="1003"/>
    <lineage>
        <taxon>Bacteria</taxon>
        <taxon>Pseudomonadati</taxon>
        <taxon>Bacteroidota</taxon>
        <taxon>Cytophagia</taxon>
        <taxon>Cytophagales</taxon>
        <taxon>Thermoflexibacteraceae</taxon>
        <taxon>Thermoflexibacter</taxon>
    </lineage>
</organism>
<keyword evidence="2" id="KW-0255">Endonuclease</keyword>
<keyword evidence="2" id="KW-0540">Nuclease</keyword>
<dbReference type="PANTHER" id="PTHR34107:SF7">
    <property type="entry name" value="SLR2092 PROTEIN"/>
    <property type="match status" value="1"/>
</dbReference>
<dbReference type="RefSeq" id="WP_091538353.1">
    <property type="nucleotide sequence ID" value="NZ_FONY01000001.1"/>
</dbReference>
<dbReference type="Gene3D" id="3.90.1570.10">
    <property type="entry name" value="tt1808, chain A"/>
    <property type="match status" value="1"/>
</dbReference>
<dbReference type="InterPro" id="IPR008538">
    <property type="entry name" value="Uma2"/>
</dbReference>
<dbReference type="AlphaFoldDB" id="A0A1I2AEM3"/>
<sequence length="193" mass="22365">MAIIIETRSFEKFTDEELYAFCMANKDLRIERNSKGQLEIMPPTGLETSFHNNELGRRLGNWNYEKKLGFVSESNGGYILANGAMRVPDIAWISKERWATVPTEDRKKFAHVCPDFVIELLSESDSLKEAKEKMEEWRANGCRLGWLINTKDRNVFIYRENGEIIIQSFEQKLSGEGVLVDFELDLKEIFTTQ</sequence>
<dbReference type="Pfam" id="PF05685">
    <property type="entry name" value="Uma2"/>
    <property type="match status" value="1"/>
</dbReference>
<dbReference type="EMBL" id="FONY01000001">
    <property type="protein sequence ID" value="SFE42455.1"/>
    <property type="molecule type" value="Genomic_DNA"/>
</dbReference>
<evidence type="ECO:0000313" key="3">
    <source>
        <dbReference type="Proteomes" id="UP000199513"/>
    </source>
</evidence>
<dbReference type="CDD" id="cd06260">
    <property type="entry name" value="DUF820-like"/>
    <property type="match status" value="1"/>
</dbReference>
<gene>
    <name evidence="2" type="ORF">SAMN04488541_1001144</name>
</gene>
<dbReference type="GO" id="GO:0004519">
    <property type="term" value="F:endonuclease activity"/>
    <property type="evidence" value="ECO:0007669"/>
    <property type="project" value="UniProtKB-KW"/>
</dbReference>